<feature type="signal peptide" evidence="1">
    <location>
        <begin position="1"/>
        <end position="18"/>
    </location>
</feature>
<dbReference type="SUPFAM" id="SSF56925">
    <property type="entry name" value="OMPA-like"/>
    <property type="match status" value="1"/>
</dbReference>
<sequence length="212" mass="24768">MKFNSFLLFLLLPICLCASDWTLEVRGAYFQPSSKQFRKVYSSCLIDYQVETSKRVHPLFEVWAGINWMNKKGNLRDDYSMFKQKNRIYILPLTLGLKFTYPLTNYLDIYTGAGACYSFLHIKHRWEDFSRDSSYSSYFSSLKKHISKHGVGVVAKVGLRWTIGPTTFIDLFADYFVQQFHFSRKHDFNGNHVWKHLNCDGLKLGAGFGVYF</sequence>
<evidence type="ECO:0008006" key="4">
    <source>
        <dbReference type="Google" id="ProtNLM"/>
    </source>
</evidence>
<keyword evidence="1" id="KW-0732">Signal</keyword>
<accession>A0A0C1H7J1</accession>
<dbReference type="Proteomes" id="UP000031465">
    <property type="component" value="Unassembled WGS sequence"/>
</dbReference>
<evidence type="ECO:0000313" key="2">
    <source>
        <dbReference type="EMBL" id="KIC70878.1"/>
    </source>
</evidence>
<dbReference type="EMBL" id="JSAN01000133">
    <property type="protein sequence ID" value="KIC70878.1"/>
    <property type="molecule type" value="Genomic_DNA"/>
</dbReference>
<reference evidence="2 3" key="1">
    <citation type="journal article" date="2014" name="Mol. Biol. Evol.">
        <title>Massive expansion of Ubiquitination-related gene families within the Chlamydiae.</title>
        <authorList>
            <person name="Domman D."/>
            <person name="Collingro A."/>
            <person name="Lagkouvardos I."/>
            <person name="Gehre L."/>
            <person name="Weinmaier T."/>
            <person name="Rattei T."/>
            <person name="Subtil A."/>
            <person name="Horn M."/>
        </authorList>
    </citation>
    <scope>NUCLEOTIDE SEQUENCE [LARGE SCALE GENOMIC DNA]</scope>
    <source>
        <strain evidence="2 3">EI2</strain>
    </source>
</reference>
<dbReference type="AlphaFoldDB" id="A0A0C1H7J1"/>
<comment type="caution">
    <text evidence="2">The sequence shown here is derived from an EMBL/GenBank/DDBJ whole genome shotgun (WGS) entry which is preliminary data.</text>
</comment>
<evidence type="ECO:0000256" key="1">
    <source>
        <dbReference type="SAM" id="SignalP"/>
    </source>
</evidence>
<gene>
    <name evidence="2" type="ORF">DB44_FL00380</name>
</gene>
<dbReference type="InterPro" id="IPR011250">
    <property type="entry name" value="OMP/PagP_B-barrel"/>
</dbReference>
<proteinExistence type="predicted"/>
<protein>
    <recommendedName>
        <fullName evidence="4">Outer membrane protein beta-barrel domain-containing protein</fullName>
    </recommendedName>
</protein>
<dbReference type="Gene3D" id="2.40.160.20">
    <property type="match status" value="1"/>
</dbReference>
<feature type="chain" id="PRO_5002146469" description="Outer membrane protein beta-barrel domain-containing protein" evidence="1">
    <location>
        <begin position="19"/>
        <end position="212"/>
    </location>
</feature>
<dbReference type="RefSeq" id="WP_039360538.1">
    <property type="nucleotide sequence ID" value="NZ_JSAN01000133.1"/>
</dbReference>
<name>A0A0C1H7J1_9BACT</name>
<evidence type="ECO:0000313" key="3">
    <source>
        <dbReference type="Proteomes" id="UP000031465"/>
    </source>
</evidence>
<dbReference type="PATRIC" id="fig|362787.3.peg.1945"/>
<organism evidence="2 3">
    <name type="scientific">Candidatus Protochlamydia amoebophila</name>
    <dbReference type="NCBI Taxonomy" id="362787"/>
    <lineage>
        <taxon>Bacteria</taxon>
        <taxon>Pseudomonadati</taxon>
        <taxon>Chlamydiota</taxon>
        <taxon>Chlamydiia</taxon>
        <taxon>Parachlamydiales</taxon>
        <taxon>Parachlamydiaceae</taxon>
        <taxon>Candidatus Protochlamydia</taxon>
    </lineage>
</organism>